<proteinExistence type="predicted"/>
<gene>
    <name evidence="1" type="ORF">SMN809_LOCUS60782</name>
</gene>
<evidence type="ECO:0000313" key="1">
    <source>
        <dbReference type="EMBL" id="CAF5081158.1"/>
    </source>
</evidence>
<feature type="non-terminal residue" evidence="1">
    <location>
        <position position="34"/>
    </location>
</feature>
<feature type="non-terminal residue" evidence="1">
    <location>
        <position position="1"/>
    </location>
</feature>
<evidence type="ECO:0000313" key="2">
    <source>
        <dbReference type="Proteomes" id="UP000676336"/>
    </source>
</evidence>
<protein>
    <submittedName>
        <fullName evidence="1">Uncharacterized protein</fullName>
    </submittedName>
</protein>
<name>A0A8S3ER04_9BILA</name>
<accession>A0A8S3ER04</accession>
<dbReference type="EMBL" id="CAJOBI010239082">
    <property type="protein sequence ID" value="CAF5081158.1"/>
    <property type="molecule type" value="Genomic_DNA"/>
</dbReference>
<comment type="caution">
    <text evidence="1">The sequence shown here is derived from an EMBL/GenBank/DDBJ whole genome shotgun (WGS) entry which is preliminary data.</text>
</comment>
<sequence>NPRTLTVCTRIGRTLGLCSNLFSSCPFIEHDLIR</sequence>
<dbReference type="AlphaFoldDB" id="A0A8S3ER04"/>
<organism evidence="1 2">
    <name type="scientific">Rotaria magnacalcarata</name>
    <dbReference type="NCBI Taxonomy" id="392030"/>
    <lineage>
        <taxon>Eukaryota</taxon>
        <taxon>Metazoa</taxon>
        <taxon>Spiralia</taxon>
        <taxon>Gnathifera</taxon>
        <taxon>Rotifera</taxon>
        <taxon>Eurotatoria</taxon>
        <taxon>Bdelloidea</taxon>
        <taxon>Philodinida</taxon>
        <taxon>Philodinidae</taxon>
        <taxon>Rotaria</taxon>
    </lineage>
</organism>
<dbReference type="Proteomes" id="UP000676336">
    <property type="component" value="Unassembled WGS sequence"/>
</dbReference>
<reference evidence="1" key="1">
    <citation type="submission" date="2021-02" db="EMBL/GenBank/DDBJ databases">
        <authorList>
            <person name="Nowell W R."/>
        </authorList>
    </citation>
    <scope>NUCLEOTIDE SEQUENCE</scope>
</reference>